<protein>
    <submittedName>
        <fullName evidence="1">Uncharacterized protein</fullName>
    </submittedName>
</protein>
<comment type="caution">
    <text evidence="1">The sequence shown here is derived from an EMBL/GenBank/DDBJ whole genome shotgun (WGS) entry which is preliminary data.</text>
</comment>
<dbReference type="Proteomes" id="UP001055811">
    <property type="component" value="Linkage Group LG09"/>
</dbReference>
<sequence length="120" mass="13697">MNSNTETFQTKSHCWDSNAETFRTQSFNFNSEDDDDDLEDDDANQWLDILEDFIDGVWIFKALLELGRSQPEAPHYSSATGNPNYAYAEVSVLSDESVPRKRYDMDQSDLLGDNDFVLPG</sequence>
<gene>
    <name evidence="1" type="ORF">L2E82_49863</name>
</gene>
<dbReference type="EMBL" id="CM042017">
    <property type="protein sequence ID" value="KAI3691501.1"/>
    <property type="molecule type" value="Genomic_DNA"/>
</dbReference>
<accession>A0ACB8Z217</accession>
<name>A0ACB8Z217_CICIN</name>
<evidence type="ECO:0000313" key="1">
    <source>
        <dbReference type="EMBL" id="KAI3691501.1"/>
    </source>
</evidence>
<proteinExistence type="predicted"/>
<reference evidence="1 2" key="2">
    <citation type="journal article" date="2022" name="Mol. Ecol. Resour.">
        <title>The genomes of chicory, endive, great burdock and yacon provide insights into Asteraceae paleo-polyploidization history and plant inulin production.</title>
        <authorList>
            <person name="Fan W."/>
            <person name="Wang S."/>
            <person name="Wang H."/>
            <person name="Wang A."/>
            <person name="Jiang F."/>
            <person name="Liu H."/>
            <person name="Zhao H."/>
            <person name="Xu D."/>
            <person name="Zhang Y."/>
        </authorList>
    </citation>
    <scope>NUCLEOTIDE SEQUENCE [LARGE SCALE GENOMIC DNA]</scope>
    <source>
        <strain evidence="2">cv. Punajuju</strain>
        <tissue evidence="1">Leaves</tissue>
    </source>
</reference>
<organism evidence="1 2">
    <name type="scientific">Cichorium intybus</name>
    <name type="common">Chicory</name>
    <dbReference type="NCBI Taxonomy" id="13427"/>
    <lineage>
        <taxon>Eukaryota</taxon>
        <taxon>Viridiplantae</taxon>
        <taxon>Streptophyta</taxon>
        <taxon>Embryophyta</taxon>
        <taxon>Tracheophyta</taxon>
        <taxon>Spermatophyta</taxon>
        <taxon>Magnoliopsida</taxon>
        <taxon>eudicotyledons</taxon>
        <taxon>Gunneridae</taxon>
        <taxon>Pentapetalae</taxon>
        <taxon>asterids</taxon>
        <taxon>campanulids</taxon>
        <taxon>Asterales</taxon>
        <taxon>Asteraceae</taxon>
        <taxon>Cichorioideae</taxon>
        <taxon>Cichorieae</taxon>
        <taxon>Cichoriinae</taxon>
        <taxon>Cichorium</taxon>
    </lineage>
</organism>
<evidence type="ECO:0000313" key="2">
    <source>
        <dbReference type="Proteomes" id="UP001055811"/>
    </source>
</evidence>
<keyword evidence="2" id="KW-1185">Reference proteome</keyword>
<reference evidence="2" key="1">
    <citation type="journal article" date="2022" name="Mol. Ecol. Resour.">
        <title>The genomes of chicory, endive, great burdock and yacon provide insights into Asteraceae palaeo-polyploidization history and plant inulin production.</title>
        <authorList>
            <person name="Fan W."/>
            <person name="Wang S."/>
            <person name="Wang H."/>
            <person name="Wang A."/>
            <person name="Jiang F."/>
            <person name="Liu H."/>
            <person name="Zhao H."/>
            <person name="Xu D."/>
            <person name="Zhang Y."/>
        </authorList>
    </citation>
    <scope>NUCLEOTIDE SEQUENCE [LARGE SCALE GENOMIC DNA]</scope>
    <source>
        <strain evidence="2">cv. Punajuju</strain>
    </source>
</reference>